<feature type="compositionally biased region" description="Basic residues" evidence="2">
    <location>
        <begin position="1"/>
        <end position="10"/>
    </location>
</feature>
<dbReference type="CTD" id="8587205"/>
<dbReference type="GeneID" id="8587205"/>
<gene>
    <name evidence="3 5" type="ORF">CBG00060</name>
    <name evidence="3" type="ORF">CBG_00060</name>
</gene>
<dbReference type="KEGG" id="cbr:CBG_00060"/>
<evidence type="ECO:0000256" key="1">
    <source>
        <dbReference type="SAM" id="Coils"/>
    </source>
</evidence>
<accession>A8WM81</accession>
<reference evidence="3 4" key="1">
    <citation type="journal article" date="2003" name="PLoS Biol.">
        <title>The genome sequence of Caenorhabditis briggsae: a platform for comparative genomics.</title>
        <authorList>
            <person name="Stein L.D."/>
            <person name="Bao Z."/>
            <person name="Blasiar D."/>
            <person name="Blumenthal T."/>
            <person name="Brent M.R."/>
            <person name="Chen N."/>
            <person name="Chinwalla A."/>
            <person name="Clarke L."/>
            <person name="Clee C."/>
            <person name="Coghlan A."/>
            <person name="Coulson A."/>
            <person name="D'Eustachio P."/>
            <person name="Fitch D.H."/>
            <person name="Fulton L.A."/>
            <person name="Fulton R.E."/>
            <person name="Griffiths-Jones S."/>
            <person name="Harris T.W."/>
            <person name="Hillier L.W."/>
            <person name="Kamath R."/>
            <person name="Kuwabara P.E."/>
            <person name="Mardis E.R."/>
            <person name="Marra M.A."/>
            <person name="Miner T.L."/>
            <person name="Minx P."/>
            <person name="Mullikin J.C."/>
            <person name="Plumb R.W."/>
            <person name="Rogers J."/>
            <person name="Schein J.E."/>
            <person name="Sohrmann M."/>
            <person name="Spieth J."/>
            <person name="Stajich J.E."/>
            <person name="Wei C."/>
            <person name="Willey D."/>
            <person name="Wilson R.K."/>
            <person name="Durbin R."/>
            <person name="Waterston R.H."/>
        </authorList>
    </citation>
    <scope>NUCLEOTIDE SEQUENCE [LARGE SCALE GENOMIC DNA]</scope>
    <source>
        <strain evidence="3 4">AF16</strain>
    </source>
</reference>
<feature type="compositionally biased region" description="Polar residues" evidence="2">
    <location>
        <begin position="268"/>
        <end position="278"/>
    </location>
</feature>
<dbReference type="InParanoid" id="A8WM81"/>
<evidence type="ECO:0000313" key="3">
    <source>
        <dbReference type="EMBL" id="CAP21585.1"/>
    </source>
</evidence>
<feature type="region of interest" description="Disordered" evidence="2">
    <location>
        <begin position="233"/>
        <end position="278"/>
    </location>
</feature>
<dbReference type="Proteomes" id="UP000008549">
    <property type="component" value="Unassembled WGS sequence"/>
</dbReference>
<dbReference type="HOGENOM" id="CLU_402930_0_0_1"/>
<feature type="region of interest" description="Disordered" evidence="2">
    <location>
        <begin position="1"/>
        <end position="41"/>
    </location>
</feature>
<feature type="compositionally biased region" description="Polar residues" evidence="2">
    <location>
        <begin position="19"/>
        <end position="32"/>
    </location>
</feature>
<reference evidence="3 4" key="2">
    <citation type="journal article" date="2011" name="PLoS Genet.">
        <title>Caenorhabditis briggsae recombinant inbred line genotypes reveal inter-strain incompatibility and the evolution of recombination.</title>
        <authorList>
            <person name="Ross J.A."/>
            <person name="Koboldt D.C."/>
            <person name="Staisch J.E."/>
            <person name="Chamberlin H.M."/>
            <person name="Gupta B.P."/>
            <person name="Miller R.D."/>
            <person name="Baird S.E."/>
            <person name="Haag E.S."/>
        </authorList>
    </citation>
    <scope>NUCLEOTIDE SEQUENCE [LARGE SCALE GENOMIC DNA]</scope>
    <source>
        <strain evidence="3 4">AF16</strain>
    </source>
</reference>
<dbReference type="AlphaFoldDB" id="A8WM81"/>
<organism evidence="3 4">
    <name type="scientific">Caenorhabditis briggsae</name>
    <dbReference type="NCBI Taxonomy" id="6238"/>
    <lineage>
        <taxon>Eukaryota</taxon>
        <taxon>Metazoa</taxon>
        <taxon>Ecdysozoa</taxon>
        <taxon>Nematoda</taxon>
        <taxon>Chromadorea</taxon>
        <taxon>Rhabditida</taxon>
        <taxon>Rhabditina</taxon>
        <taxon>Rhabditomorpha</taxon>
        <taxon>Rhabditoidea</taxon>
        <taxon>Rhabditidae</taxon>
        <taxon>Peloderinae</taxon>
        <taxon>Caenorhabditis</taxon>
    </lineage>
</organism>
<dbReference type="RefSeq" id="XP_002645207.1">
    <property type="nucleotide sequence ID" value="XM_002645161.1"/>
</dbReference>
<dbReference type="WormBase" id="CBG00060">
    <property type="protein sequence ID" value="CBP45323"/>
    <property type="gene ID" value="WBGene00023560"/>
</dbReference>
<proteinExistence type="predicted"/>
<feature type="coiled-coil region" evidence="1">
    <location>
        <begin position="509"/>
        <end position="670"/>
    </location>
</feature>
<protein>
    <submittedName>
        <fullName evidence="3">Protein CBG00060</fullName>
    </submittedName>
</protein>
<keyword evidence="4" id="KW-1185">Reference proteome</keyword>
<evidence type="ECO:0000313" key="5">
    <source>
        <dbReference type="WormBase" id="CBG00060"/>
    </source>
</evidence>
<dbReference type="EMBL" id="HE601409">
    <property type="protein sequence ID" value="CAP21585.1"/>
    <property type="molecule type" value="Genomic_DNA"/>
</dbReference>
<name>A8WM81_CAEBR</name>
<evidence type="ECO:0000256" key="2">
    <source>
        <dbReference type="SAM" id="MobiDB-lite"/>
    </source>
</evidence>
<keyword evidence="1" id="KW-0175">Coiled coil</keyword>
<sequence>MPPKKNKKNKTPSNEPKPTSENSKVTVESGNGQLVRDTEKTPEKCVDCLEKQKFFKKNEEKLKRMKDSISSFKVDINRLKDYNSKREIEVENWIAKSEELKKIQNECSEQNETIQYYENMLNDMEAEEIIFEMSSLKLENDRLERQLEPKDHELEALKEQIRKNSERITTMTQGYELQLKTFESIFRFLKDTVQKLRKKASLRKRQITEKLRISKLSVTSNLSNENHIMSEDSAALKSQIEIRENNPRGNNTMTRKKKSKAQKSSPKTDANTALQPTSEQILKTAASSKSANHFTDEEKKSAMTRFRDMEHTLISDAYCQLFDGTKEGNCIYMDIPIKVTDQFKKSLEETIQLFKQIKMSDFQIPFEVEIRPKMSRREILKMYGIFLSAVAKCISCFERKDCPDNHNYDCLSMLSLMGTMYNFFVAGVDIQSPRTSSISDHSFKLIEVVGNGTRGRSAVHHRSQHSTPFSQHVLYRMLETPILQNQAEQKNGKTEEQTVTPQEAVCEKCSKTEAKYEMQKTELKKTQQEIETVKKQLENAKLRNSSLRKEEMTLKKKAEKMENLQRDCNEHAETIRFYENSMNDVGGDFVLDDIQMLSEGVQKLSENNNQRMANLNHLQQEIAEQQQGILALTQQNESLRENYHSVKNKMEQAENEKIQLQQKRTSLLRNSGALFTSQNGNAN</sequence>
<evidence type="ECO:0000313" key="4">
    <source>
        <dbReference type="Proteomes" id="UP000008549"/>
    </source>
</evidence>
<feature type="coiled-coil region" evidence="1">
    <location>
        <begin position="100"/>
        <end position="160"/>
    </location>
</feature>